<name>A0A5R9GWQ5_9PROT</name>
<dbReference type="Proteomes" id="UP000306585">
    <property type="component" value="Unassembled WGS sequence"/>
</dbReference>
<sequence>MGIFDTIWRRKGRPPESGTEEQQEPGYHITMTDRDYSAILEDGDVALKFWLPELLGDVLDQNCNALNTTRSDLVRQIMFTYLYGKHDWMGFYERREHHYLLNSPPLFSRQVAEPLELYQGPNKTKDLGKNIEDLKVWIPRKMRDDIQTLAGRVNLSLSEMIREIIISTLFGHTYLNARGELLQIKIEFEEKKE</sequence>
<gene>
    <name evidence="1" type="ORF">FEF65_02705</name>
</gene>
<dbReference type="RefSeq" id="WP_138238252.1">
    <property type="nucleotide sequence ID" value="NZ_VBRY01000002.1"/>
</dbReference>
<evidence type="ECO:0000313" key="1">
    <source>
        <dbReference type="EMBL" id="TLS68633.1"/>
    </source>
</evidence>
<dbReference type="EMBL" id="VBRY01000002">
    <property type="protein sequence ID" value="TLS68633.1"/>
    <property type="molecule type" value="Genomic_DNA"/>
</dbReference>
<dbReference type="AlphaFoldDB" id="A0A5R9GWQ5"/>
<evidence type="ECO:0000313" key="2">
    <source>
        <dbReference type="Proteomes" id="UP000306585"/>
    </source>
</evidence>
<comment type="caution">
    <text evidence="1">The sequence shown here is derived from an EMBL/GenBank/DDBJ whole genome shotgun (WGS) entry which is preliminary data.</text>
</comment>
<accession>A0A5R9GWQ5</accession>
<protein>
    <submittedName>
        <fullName evidence="1">Uncharacterized protein</fullName>
    </submittedName>
</protein>
<keyword evidence="2" id="KW-1185">Reference proteome</keyword>
<organism evidence="1 2">
    <name type="scientific">Mariprofundus erugo</name>
    <dbReference type="NCBI Taxonomy" id="2528639"/>
    <lineage>
        <taxon>Bacteria</taxon>
        <taxon>Pseudomonadati</taxon>
        <taxon>Pseudomonadota</taxon>
        <taxon>Candidatius Mariprofundia</taxon>
        <taxon>Mariprofundales</taxon>
        <taxon>Mariprofundaceae</taxon>
        <taxon>Mariprofundus</taxon>
    </lineage>
</organism>
<reference evidence="1 2" key="1">
    <citation type="journal article" date="2019" name="Appl. Environ. Microbiol.">
        <title>Environmental Evidence and Genomic Insight of Iron-oxidizing Bacteria Preference Towards More Corrosion Resistant Stainless Steel at Higher Salinities.</title>
        <authorList>
            <person name="Garrison C.E."/>
            <person name="Price K.A."/>
            <person name="Field E.K."/>
        </authorList>
    </citation>
    <scope>NUCLEOTIDE SEQUENCE [LARGE SCALE GENOMIC DNA]</scope>
    <source>
        <strain evidence="1 2">P3</strain>
    </source>
</reference>
<proteinExistence type="predicted"/>